<organism evidence="1 2">
    <name type="scientific">Selenomonas ruminantium</name>
    <dbReference type="NCBI Taxonomy" id="971"/>
    <lineage>
        <taxon>Bacteria</taxon>
        <taxon>Bacillati</taxon>
        <taxon>Bacillota</taxon>
        <taxon>Negativicutes</taxon>
        <taxon>Selenomonadales</taxon>
        <taxon>Selenomonadaceae</taxon>
        <taxon>Selenomonas</taxon>
    </lineage>
</organism>
<dbReference type="AlphaFoldDB" id="A0A1H3X8H2"/>
<dbReference type="Proteomes" id="UP000183469">
    <property type="component" value="Unassembled WGS sequence"/>
</dbReference>
<evidence type="ECO:0000313" key="1">
    <source>
        <dbReference type="EMBL" id="SDZ95659.1"/>
    </source>
</evidence>
<accession>A0A1H3X8H2</accession>
<evidence type="ECO:0008006" key="3">
    <source>
        <dbReference type="Google" id="ProtNLM"/>
    </source>
</evidence>
<proteinExistence type="predicted"/>
<dbReference type="SUPFAM" id="SSF51430">
    <property type="entry name" value="NAD(P)-linked oxidoreductase"/>
    <property type="match status" value="1"/>
</dbReference>
<dbReference type="RefSeq" id="WP_177166186.1">
    <property type="nucleotide sequence ID" value="NZ_FNQG01000005.1"/>
</dbReference>
<dbReference type="InterPro" id="IPR036812">
    <property type="entry name" value="NAD(P)_OxRdtase_dom_sf"/>
</dbReference>
<dbReference type="Gene3D" id="3.20.20.100">
    <property type="entry name" value="NADP-dependent oxidoreductase domain"/>
    <property type="match status" value="1"/>
</dbReference>
<protein>
    <recommendedName>
        <fullName evidence="3">Aldo/keto reductase family protein</fullName>
    </recommendedName>
</protein>
<dbReference type="EMBL" id="FNQG01000005">
    <property type="protein sequence ID" value="SDZ95659.1"/>
    <property type="molecule type" value="Genomic_DNA"/>
</dbReference>
<evidence type="ECO:0000313" key="2">
    <source>
        <dbReference type="Proteomes" id="UP000183469"/>
    </source>
</evidence>
<reference evidence="1 2" key="1">
    <citation type="submission" date="2016-10" db="EMBL/GenBank/DDBJ databases">
        <authorList>
            <person name="de Groot N.N."/>
        </authorList>
    </citation>
    <scope>NUCLEOTIDE SEQUENCE [LARGE SCALE GENOMIC DNA]</scope>
    <source>
        <strain evidence="1 2">DSM 2872</strain>
    </source>
</reference>
<name>A0A1H3X8H2_SELRU</name>
<gene>
    <name evidence="1" type="ORF">SAMN05660648_01363</name>
</gene>
<sequence>MPKERCPIIGVTKVQHVEDAAQAAGAVLTAEEIERLETLADKAEVSTIREWEKKME</sequence>